<gene>
    <name evidence="1" type="primary">5</name>
    <name evidence="1" type="ORF">ERK16_5</name>
</gene>
<proteinExistence type="predicted"/>
<dbReference type="Proteomes" id="UP000251922">
    <property type="component" value="Segment"/>
</dbReference>
<accession>A0A2Z4Q1V0</accession>
<organism evidence="1 2">
    <name type="scientific">Mycobacterium phage Erk16</name>
    <dbReference type="NCBI Taxonomy" id="2234027"/>
    <lineage>
        <taxon>Viruses</taxon>
        <taxon>Duplodnaviria</taxon>
        <taxon>Heunggongvirae</taxon>
        <taxon>Uroviricota</taxon>
        <taxon>Caudoviricetes</taxon>
        <taxon>Dclasvirinae</taxon>
        <taxon>Plotvirus</taxon>
        <taxon>Plotvirus plot</taxon>
    </lineage>
</organism>
<dbReference type="EMBL" id="MH316562">
    <property type="protein sequence ID" value="AWY03449.1"/>
    <property type="molecule type" value="Genomic_DNA"/>
</dbReference>
<protein>
    <submittedName>
        <fullName evidence="1">Uncharacterized protein</fullName>
    </submittedName>
</protein>
<evidence type="ECO:0000313" key="2">
    <source>
        <dbReference type="Proteomes" id="UP000251922"/>
    </source>
</evidence>
<reference evidence="1 2" key="1">
    <citation type="submission" date="2018-05" db="EMBL/GenBank/DDBJ databases">
        <authorList>
            <person name="Balish M.F."/>
            <person name="Konrad E.R."/>
            <person name="Abell J.E."/>
            <person name="Arlis S.E."/>
            <person name="Babcock A.C."/>
            <person name="Biedenharn A.M."/>
            <person name="Burgess A.C."/>
            <person name="Carrafiello L.R."/>
            <person name="Conroy C.R."/>
            <person name="Goodrich C.J."/>
            <person name="Madias S.M."/>
            <person name="Mitchem C.F."/>
            <person name="Palacios P."/>
            <person name="Donna J.M."/>
            <person name="Smith S.M."/>
            <person name="Riggs H.E."/>
            <person name="Squire M.S."/>
            <person name="Actis L.A."/>
            <person name="Balish R.S."/>
            <person name="Garlena R.A."/>
            <person name="Russell D.A."/>
            <person name="Pope W.H."/>
            <person name="Jacobs-Sera D."/>
            <person name="Hatfull G.F."/>
        </authorList>
    </citation>
    <scope>NUCLEOTIDE SEQUENCE [LARGE SCALE GENOMIC DNA]</scope>
</reference>
<name>A0A2Z4Q1V0_9CAUD</name>
<evidence type="ECO:0000313" key="1">
    <source>
        <dbReference type="EMBL" id="AWY03449.1"/>
    </source>
</evidence>
<sequence length="59" mass="6250">MDKLPVTVTRSGTVQVAGRGPAGEAVVLETTLQLWRAANNQVERVAHALGLPARTDPTE</sequence>